<evidence type="ECO:0000256" key="8">
    <source>
        <dbReference type="ARBA" id="ARBA00022519"/>
    </source>
</evidence>
<comment type="caution">
    <text evidence="16">The sequence shown here is derived from an EMBL/GenBank/DDBJ whole genome shotgun (WGS) entry which is preliminary data.</text>
</comment>
<dbReference type="Pfam" id="PF03170">
    <property type="entry name" value="BcsB"/>
    <property type="match status" value="1"/>
</dbReference>
<dbReference type="GO" id="GO:0006011">
    <property type="term" value="P:UDP-alpha-D-glucose metabolic process"/>
    <property type="evidence" value="ECO:0007669"/>
    <property type="project" value="InterPro"/>
</dbReference>
<dbReference type="PANTHER" id="PTHR39083">
    <property type="entry name" value="CYCLIC DI-GMP-BINDING PROTEIN"/>
    <property type="match status" value="1"/>
</dbReference>
<keyword evidence="9 15" id="KW-0973">c-di-GMP</keyword>
<name>T0IXW8_9SPHN</name>
<proteinExistence type="inferred from homology"/>
<dbReference type="PRINTS" id="PR01440">
    <property type="entry name" value="CELLSNTHASEB"/>
</dbReference>
<reference evidence="16 17" key="1">
    <citation type="journal article" date="2013" name="Genome Announc.">
        <title>Draft Genome Sequence of Sphingobium quisquiliarum Strain P25T, a Novel Hexachlorocyclohexane (HCH)-Degrading Bacterium Isolated from an HCH Dumpsite.</title>
        <authorList>
            <person name="Kumar Singh A."/>
            <person name="Sangwan N."/>
            <person name="Sharma A."/>
            <person name="Gupta V."/>
            <person name="Khurana J.P."/>
            <person name="Lal R."/>
        </authorList>
    </citation>
    <scope>NUCLEOTIDE SEQUENCE [LARGE SCALE GENOMIC DNA]</scope>
    <source>
        <strain evidence="16 17">P25</strain>
    </source>
</reference>
<evidence type="ECO:0000256" key="15">
    <source>
        <dbReference type="RuleBase" id="RU365021"/>
    </source>
</evidence>
<comment type="subunit">
    <text evidence="5 15">Tightly associated with the cellulose synthase catalytic subunit.</text>
</comment>
<evidence type="ECO:0000313" key="17">
    <source>
        <dbReference type="Proteomes" id="UP000015525"/>
    </source>
</evidence>
<evidence type="ECO:0000256" key="7">
    <source>
        <dbReference type="ARBA" id="ARBA00022475"/>
    </source>
</evidence>
<evidence type="ECO:0000313" key="16">
    <source>
        <dbReference type="EMBL" id="EQB14529.1"/>
    </source>
</evidence>
<dbReference type="PATRIC" id="fig|1329909.3.peg.259"/>
<keyword evidence="8 15" id="KW-0997">Cell inner membrane</keyword>
<evidence type="ECO:0000256" key="9">
    <source>
        <dbReference type="ARBA" id="ARBA00022636"/>
    </source>
</evidence>
<keyword evidence="11 15" id="KW-0135">Cellulose biosynthesis</keyword>
<gene>
    <name evidence="16" type="ORF">L288_01415</name>
</gene>
<evidence type="ECO:0000256" key="4">
    <source>
        <dbReference type="ARBA" id="ARBA00010714"/>
    </source>
</evidence>
<accession>T0IXW8</accession>
<comment type="pathway">
    <text evidence="3 15">Glycan metabolism; bacterial cellulose biosynthesis.</text>
</comment>
<comment type="similarity">
    <text evidence="4 15">Belongs to the AcsB/BcsB family.</text>
</comment>
<keyword evidence="12 15" id="KW-1133">Transmembrane helix</keyword>
<evidence type="ECO:0000256" key="1">
    <source>
        <dbReference type="ARBA" id="ARBA00002057"/>
    </source>
</evidence>
<comment type="function">
    <text evidence="1 15">Binds the cellulose synthase activator, bis-(3'-5') cyclic diguanylic acid (c-di-GMP).</text>
</comment>
<feature type="transmembrane region" description="Helical" evidence="15">
    <location>
        <begin position="291"/>
        <end position="312"/>
    </location>
</feature>
<evidence type="ECO:0000256" key="5">
    <source>
        <dbReference type="ARBA" id="ARBA00011437"/>
    </source>
</evidence>
<dbReference type="Proteomes" id="UP000015525">
    <property type="component" value="Unassembled WGS sequence"/>
</dbReference>
<evidence type="ECO:0000256" key="3">
    <source>
        <dbReference type="ARBA" id="ARBA00005186"/>
    </source>
</evidence>
<evidence type="ECO:0000256" key="11">
    <source>
        <dbReference type="ARBA" id="ARBA00022916"/>
    </source>
</evidence>
<dbReference type="InterPro" id="IPR018513">
    <property type="entry name" value="Cell_synthase_bac"/>
</dbReference>
<keyword evidence="13 15" id="KW-0472">Membrane</keyword>
<organism evidence="16 17">
    <name type="scientific">Sphingobium quisquiliarum P25</name>
    <dbReference type="NCBI Taxonomy" id="1329909"/>
    <lineage>
        <taxon>Bacteria</taxon>
        <taxon>Pseudomonadati</taxon>
        <taxon>Pseudomonadota</taxon>
        <taxon>Alphaproteobacteria</taxon>
        <taxon>Sphingomonadales</taxon>
        <taxon>Sphingomonadaceae</taxon>
        <taxon>Sphingobium</taxon>
    </lineage>
</organism>
<evidence type="ECO:0000256" key="14">
    <source>
        <dbReference type="ARBA" id="ARBA00033444"/>
    </source>
</evidence>
<keyword evidence="7 15" id="KW-1003">Cell membrane</keyword>
<keyword evidence="10 15" id="KW-0812">Transmembrane</keyword>
<evidence type="ECO:0000256" key="10">
    <source>
        <dbReference type="ARBA" id="ARBA00022692"/>
    </source>
</evidence>
<dbReference type="InterPro" id="IPR003920">
    <property type="entry name" value="Cell_synth_B"/>
</dbReference>
<dbReference type="EMBL" id="ATHO01000009">
    <property type="protein sequence ID" value="EQB14529.1"/>
    <property type="molecule type" value="Genomic_DNA"/>
</dbReference>
<comment type="subcellular location">
    <subcellularLocation>
        <location evidence="2">Cell inner membrane</location>
        <topology evidence="2">Single-pass membrane protein</topology>
    </subcellularLocation>
</comment>
<dbReference type="UniPathway" id="UPA00694"/>
<dbReference type="PANTHER" id="PTHR39083:SF1">
    <property type="entry name" value="CYCLIC DI-GMP-BINDING PROTEIN"/>
    <property type="match status" value="1"/>
</dbReference>
<dbReference type="GO" id="GO:0005886">
    <property type="term" value="C:plasma membrane"/>
    <property type="evidence" value="ECO:0007669"/>
    <property type="project" value="UniProtKB-SubCell"/>
</dbReference>
<evidence type="ECO:0000256" key="2">
    <source>
        <dbReference type="ARBA" id="ARBA00004377"/>
    </source>
</evidence>
<evidence type="ECO:0000256" key="12">
    <source>
        <dbReference type="ARBA" id="ARBA00022989"/>
    </source>
</evidence>
<evidence type="ECO:0000256" key="13">
    <source>
        <dbReference type="ARBA" id="ARBA00023136"/>
    </source>
</evidence>
<dbReference type="AlphaFoldDB" id="T0IXW8"/>
<keyword evidence="17" id="KW-1185">Reference proteome</keyword>
<evidence type="ECO:0000256" key="6">
    <source>
        <dbReference type="ARBA" id="ARBA00021844"/>
    </source>
</evidence>
<dbReference type="GO" id="GO:0030244">
    <property type="term" value="P:cellulose biosynthetic process"/>
    <property type="evidence" value="ECO:0007669"/>
    <property type="project" value="UniProtKB-KW"/>
</dbReference>
<protein>
    <recommendedName>
        <fullName evidence="6 15">Cyclic di-GMP-binding protein</fullName>
    </recommendedName>
    <alternativeName>
        <fullName evidence="14 15">Cellulose synthase regulatory subunit</fullName>
    </alternativeName>
</protein>
<sequence>MFASRGPSSQEGKASVVLPRYNLFGQNELIFDYNLLLANKKKCEGTLPENVRVAIQPTSTIDFSHAYHALQMPDLATFAGAGYPFTIRPDLAETMVIMGGNPSPGAVEAFLGMMGRFADSTGLPATRVTVTSQIEPSELEGKDILVLGASSVASSEQLFGSAPVRYHDGALHVTERTALQSAQNFFALGGRSSPEEAEQILYNARGFSGIVGFRSPFDSGRSVVALIADDPNALPQLVNGMADTKINAQIQGDLAVTDGEGMTSFAVGPTYWVGSLPVWMRVAYWFSQRPILMAASGLLLALLLAGPAYFYLNRQARRRLRDADEA</sequence>